<keyword evidence="5" id="KW-0418">Kinase</keyword>
<dbReference type="GO" id="GO:0005524">
    <property type="term" value="F:ATP binding"/>
    <property type="evidence" value="ECO:0007669"/>
    <property type="project" value="UniProtKB-KW"/>
</dbReference>
<name>A0A9E3HE13_9NOST</name>
<dbReference type="PROSITE" id="PS00108">
    <property type="entry name" value="PROTEIN_KINASE_ST"/>
    <property type="match status" value="1"/>
</dbReference>
<protein>
    <recommendedName>
        <fullName evidence="1">non-specific serine/threonine protein kinase</fullName>
        <ecNumber evidence="1">2.7.11.1</ecNumber>
    </recommendedName>
</protein>
<keyword evidence="4" id="KW-0547">Nucleotide-binding</keyword>
<dbReference type="SUPFAM" id="SSF48452">
    <property type="entry name" value="TPR-like"/>
    <property type="match status" value="1"/>
</dbReference>
<evidence type="ECO:0000256" key="2">
    <source>
        <dbReference type="ARBA" id="ARBA00022527"/>
    </source>
</evidence>
<dbReference type="PANTHER" id="PTHR24363">
    <property type="entry name" value="SERINE/THREONINE PROTEIN KINASE"/>
    <property type="match status" value="1"/>
</dbReference>
<organism evidence="11 12">
    <name type="scientific">Pelatocladus maniniholoensis HA4357-MV3</name>
    <dbReference type="NCBI Taxonomy" id="1117104"/>
    <lineage>
        <taxon>Bacteria</taxon>
        <taxon>Bacillati</taxon>
        <taxon>Cyanobacteriota</taxon>
        <taxon>Cyanophyceae</taxon>
        <taxon>Nostocales</taxon>
        <taxon>Nostocaceae</taxon>
        <taxon>Pelatocladus</taxon>
    </lineage>
</organism>
<sequence>MKVLKWSDDPKRVELVQREALALQVIRHPGVPTSTIDDYFTFYPNQSSIELHCLVMQKMSGENLESWINDYGKISQSLAVDWLKQLVKILDTVHRSTFFHRDIKPSNIIVQVNGQLALIDFGGTRQITDTYLVKISVNGGTSTGLGSDRKYQTTRLGTPLYSPLEQINGQAIPQSDFYALGRTFVRLITGEELIKLKTNPETGNLIWRHKVPQLDKPLADLLDDLMAPFPAKRPPNCQVILQRLERLPLQSKVNRIIKSKSFQISAVVLSILSIFGIYRASLPWVANYFLSEGKKAELENRFTDAQKNFHTAIKLNKSATYEISAFYFGEAARNLPRPQTAKKYYTKAIKYNPSDVYAYNNLALVCQELSDFKCAESNYSSALKLQSKSWEVHYGIGSFYDDQGKYEKATQHYLLAIFEGGNAAVHAMNNLSRLENRNGEYTKAELLALKGLQKTSDTQLQAALYKNLGWSLLEQKLYIQAKNNLQKAIELDPQRADSYCLLARTQEVLGDLDDAKLSWEPCLILNSSLPEVTLWRQQVFERISKIW</sequence>
<dbReference type="InterPro" id="IPR008271">
    <property type="entry name" value="Ser/Thr_kinase_AS"/>
</dbReference>
<dbReference type="EMBL" id="JAHHHW010000145">
    <property type="protein sequence ID" value="MBW4434916.1"/>
    <property type="molecule type" value="Genomic_DNA"/>
</dbReference>
<evidence type="ECO:0000256" key="9">
    <source>
        <dbReference type="PROSITE-ProRule" id="PRU00339"/>
    </source>
</evidence>
<keyword evidence="6" id="KW-0067">ATP-binding</keyword>
<feature type="domain" description="Protein kinase" evidence="10">
    <location>
        <begin position="1"/>
        <end position="247"/>
    </location>
</feature>
<evidence type="ECO:0000313" key="12">
    <source>
        <dbReference type="Proteomes" id="UP000813215"/>
    </source>
</evidence>
<dbReference type="Proteomes" id="UP000813215">
    <property type="component" value="Unassembled WGS sequence"/>
</dbReference>
<reference evidence="11" key="2">
    <citation type="journal article" date="2022" name="Microbiol. Resour. Announc.">
        <title>Metagenome Sequencing to Explore Phylogenomics of Terrestrial Cyanobacteria.</title>
        <authorList>
            <person name="Ward R.D."/>
            <person name="Stajich J.E."/>
            <person name="Johansen J.R."/>
            <person name="Huntemann M."/>
            <person name="Clum A."/>
            <person name="Foster B."/>
            <person name="Foster B."/>
            <person name="Roux S."/>
            <person name="Palaniappan K."/>
            <person name="Varghese N."/>
            <person name="Mukherjee S."/>
            <person name="Reddy T.B.K."/>
            <person name="Daum C."/>
            <person name="Copeland A."/>
            <person name="Chen I.A."/>
            <person name="Ivanova N.N."/>
            <person name="Kyrpides N.C."/>
            <person name="Shapiro N."/>
            <person name="Eloe-Fadrosh E.A."/>
            <person name="Pietrasiak N."/>
        </authorList>
    </citation>
    <scope>NUCLEOTIDE SEQUENCE</scope>
    <source>
        <strain evidence="11">HA4357-MV3</strain>
    </source>
</reference>
<evidence type="ECO:0000256" key="5">
    <source>
        <dbReference type="ARBA" id="ARBA00022777"/>
    </source>
</evidence>
<feature type="repeat" description="TPR" evidence="9">
    <location>
        <begin position="462"/>
        <end position="495"/>
    </location>
</feature>
<keyword evidence="9" id="KW-0802">TPR repeat</keyword>
<dbReference type="Pfam" id="PF13432">
    <property type="entry name" value="TPR_16"/>
    <property type="match status" value="1"/>
</dbReference>
<evidence type="ECO:0000256" key="1">
    <source>
        <dbReference type="ARBA" id="ARBA00012513"/>
    </source>
</evidence>
<keyword evidence="2" id="KW-0723">Serine/threonine-protein kinase</keyword>
<dbReference type="InterPro" id="IPR000719">
    <property type="entry name" value="Prot_kinase_dom"/>
</dbReference>
<dbReference type="CDD" id="cd14014">
    <property type="entry name" value="STKc_PknB_like"/>
    <property type="match status" value="1"/>
</dbReference>
<evidence type="ECO:0000256" key="7">
    <source>
        <dbReference type="ARBA" id="ARBA00047899"/>
    </source>
</evidence>
<evidence type="ECO:0000256" key="6">
    <source>
        <dbReference type="ARBA" id="ARBA00022840"/>
    </source>
</evidence>
<dbReference type="SUPFAM" id="SSF56112">
    <property type="entry name" value="Protein kinase-like (PK-like)"/>
    <property type="match status" value="1"/>
</dbReference>
<dbReference type="Gene3D" id="1.10.510.10">
    <property type="entry name" value="Transferase(Phosphotransferase) domain 1"/>
    <property type="match status" value="1"/>
</dbReference>
<accession>A0A9E3HE13</accession>
<gene>
    <name evidence="11" type="ORF">KME28_25190</name>
</gene>
<dbReference type="PANTHER" id="PTHR24363:SF0">
    <property type="entry name" value="SERINE_THREONINE KINASE LIKE DOMAIN CONTAINING 1"/>
    <property type="match status" value="1"/>
</dbReference>
<dbReference type="Pfam" id="PF13431">
    <property type="entry name" value="TPR_17"/>
    <property type="match status" value="1"/>
</dbReference>
<dbReference type="EC" id="2.7.11.1" evidence="1"/>
<reference evidence="11" key="1">
    <citation type="submission" date="2021-05" db="EMBL/GenBank/DDBJ databases">
        <authorList>
            <person name="Pietrasiak N."/>
            <person name="Ward R."/>
            <person name="Stajich J.E."/>
            <person name="Kurbessoian T."/>
        </authorList>
    </citation>
    <scope>NUCLEOTIDE SEQUENCE</scope>
    <source>
        <strain evidence="11">HA4357-MV3</strain>
    </source>
</reference>
<evidence type="ECO:0000256" key="3">
    <source>
        <dbReference type="ARBA" id="ARBA00022679"/>
    </source>
</evidence>
<proteinExistence type="predicted"/>
<evidence type="ECO:0000256" key="4">
    <source>
        <dbReference type="ARBA" id="ARBA00022741"/>
    </source>
</evidence>
<evidence type="ECO:0000259" key="10">
    <source>
        <dbReference type="PROSITE" id="PS50011"/>
    </source>
</evidence>
<comment type="catalytic activity">
    <reaction evidence="8">
        <text>L-seryl-[protein] + ATP = O-phospho-L-seryl-[protein] + ADP + H(+)</text>
        <dbReference type="Rhea" id="RHEA:17989"/>
        <dbReference type="Rhea" id="RHEA-COMP:9863"/>
        <dbReference type="Rhea" id="RHEA-COMP:11604"/>
        <dbReference type="ChEBI" id="CHEBI:15378"/>
        <dbReference type="ChEBI" id="CHEBI:29999"/>
        <dbReference type="ChEBI" id="CHEBI:30616"/>
        <dbReference type="ChEBI" id="CHEBI:83421"/>
        <dbReference type="ChEBI" id="CHEBI:456216"/>
        <dbReference type="EC" id="2.7.11.1"/>
    </reaction>
</comment>
<dbReference type="Pfam" id="PF00069">
    <property type="entry name" value="Pkinase"/>
    <property type="match status" value="1"/>
</dbReference>
<dbReference type="InterPro" id="IPR011009">
    <property type="entry name" value="Kinase-like_dom_sf"/>
</dbReference>
<comment type="caution">
    <text evidence="11">The sequence shown here is derived from an EMBL/GenBank/DDBJ whole genome shotgun (WGS) entry which is preliminary data.</text>
</comment>
<dbReference type="Pfam" id="PF13181">
    <property type="entry name" value="TPR_8"/>
    <property type="match status" value="1"/>
</dbReference>
<evidence type="ECO:0000256" key="8">
    <source>
        <dbReference type="ARBA" id="ARBA00048679"/>
    </source>
</evidence>
<dbReference type="AlphaFoldDB" id="A0A9E3HE13"/>
<dbReference type="InterPro" id="IPR019734">
    <property type="entry name" value="TPR_rpt"/>
</dbReference>
<evidence type="ECO:0000313" key="11">
    <source>
        <dbReference type="EMBL" id="MBW4434916.1"/>
    </source>
</evidence>
<dbReference type="PROSITE" id="PS50005">
    <property type="entry name" value="TPR"/>
    <property type="match status" value="1"/>
</dbReference>
<dbReference type="InterPro" id="IPR011990">
    <property type="entry name" value="TPR-like_helical_dom_sf"/>
</dbReference>
<dbReference type="SMART" id="SM00028">
    <property type="entry name" value="TPR"/>
    <property type="match status" value="6"/>
</dbReference>
<dbReference type="PROSITE" id="PS50011">
    <property type="entry name" value="PROTEIN_KINASE_DOM"/>
    <property type="match status" value="1"/>
</dbReference>
<keyword evidence="3" id="KW-0808">Transferase</keyword>
<dbReference type="GO" id="GO:0004674">
    <property type="term" value="F:protein serine/threonine kinase activity"/>
    <property type="evidence" value="ECO:0007669"/>
    <property type="project" value="UniProtKB-KW"/>
</dbReference>
<comment type="catalytic activity">
    <reaction evidence="7">
        <text>L-threonyl-[protein] + ATP = O-phospho-L-threonyl-[protein] + ADP + H(+)</text>
        <dbReference type="Rhea" id="RHEA:46608"/>
        <dbReference type="Rhea" id="RHEA-COMP:11060"/>
        <dbReference type="Rhea" id="RHEA-COMP:11605"/>
        <dbReference type="ChEBI" id="CHEBI:15378"/>
        <dbReference type="ChEBI" id="CHEBI:30013"/>
        <dbReference type="ChEBI" id="CHEBI:30616"/>
        <dbReference type="ChEBI" id="CHEBI:61977"/>
        <dbReference type="ChEBI" id="CHEBI:456216"/>
        <dbReference type="EC" id="2.7.11.1"/>
    </reaction>
</comment>
<dbReference type="SMART" id="SM00220">
    <property type="entry name" value="S_TKc"/>
    <property type="match status" value="1"/>
</dbReference>
<dbReference type="Gene3D" id="1.25.40.10">
    <property type="entry name" value="Tetratricopeptide repeat domain"/>
    <property type="match status" value="2"/>
</dbReference>